<dbReference type="KEGG" id="ppse:BN5_3209"/>
<organism evidence="1 2">
    <name type="scientific">Ectopseudomonas oleovorans (strain CECT 5344)</name>
    <name type="common">Pseudomonas pseudoalcaligenes</name>
    <dbReference type="NCBI Taxonomy" id="1182590"/>
    <lineage>
        <taxon>Bacteria</taxon>
        <taxon>Pseudomonadati</taxon>
        <taxon>Pseudomonadota</taxon>
        <taxon>Gammaproteobacteria</taxon>
        <taxon>Pseudomonadales</taxon>
        <taxon>Pseudomonadaceae</taxon>
        <taxon>Ectopseudomonas</taxon>
    </lineage>
</organism>
<proteinExistence type="predicted"/>
<sequence>MKNLFAIVGFIVTAKKALELYREYSVLKREKDQCSAKVQA</sequence>
<accession>W6QY69</accession>
<gene>
    <name evidence="1" type="ORF">BN5_3209</name>
</gene>
<dbReference type="EMBL" id="HG916826">
    <property type="protein sequence ID" value="CDM41765.1"/>
    <property type="molecule type" value="Genomic_DNA"/>
</dbReference>
<evidence type="ECO:0000313" key="2">
    <source>
        <dbReference type="Proteomes" id="UP000032841"/>
    </source>
</evidence>
<evidence type="ECO:0000313" key="1">
    <source>
        <dbReference type="EMBL" id="CDM41765.1"/>
    </source>
</evidence>
<name>W6QY69_ECTO5</name>
<protein>
    <submittedName>
        <fullName evidence="1">Uncharacterized protein</fullName>
    </submittedName>
</protein>
<dbReference type="Proteomes" id="UP000032841">
    <property type="component" value="Chromosome"/>
</dbReference>
<reference evidence="1 2" key="1">
    <citation type="submission" date="2013-11" db="EMBL/GenBank/DDBJ databases">
        <title>Complete genome sequence of the cyanide-degrading bacterium Pseudomonas pseudoalcaligenes CECT 5344.</title>
        <authorList>
            <person name="Wibberg D."/>
            <person name="Puehler A."/>
            <person name="Schlueter A."/>
        </authorList>
    </citation>
    <scope>NUCLEOTIDE SEQUENCE [LARGE SCALE GENOMIC DNA]</scope>
    <source>
        <strain evidence="2">CECT 5344</strain>
    </source>
</reference>
<dbReference type="AlphaFoldDB" id="W6QY69"/>
<dbReference type="HOGENOM" id="CLU_217632_1_0_6"/>